<keyword evidence="3" id="KW-0479">Metal-binding</keyword>
<sequence>MKHVFIMMCSLLFCFYSNTVWSGESTPLVWESSHTKTPPTVDGKMEKIWEQAKPFTVVVREAMGGNNPTEVVLRALHTDDTLYVLAQWPDDTKSDMRDPYIWNESKKDYDRPSKPDDQFSLEFPMSGEFNIRMLTLVHEYTADVWHWKAGRGNPVGWVDDKRHIISQKPMKNGVEYLMGGHGTVYIARLMDEGTPSYSLKSKPESFEDTIVDSFEQRQPSGSLADIQGKGIHDGKSWTLEMSRKFNTGHDDDAPIDPAKENICAIAILNDELYWDHSVSSVITLRFVNTAK</sequence>
<feature type="chain" id="PRO_5005644086" evidence="6">
    <location>
        <begin position="23"/>
        <end position="291"/>
    </location>
</feature>
<dbReference type="EMBL" id="LAQJ01000141">
    <property type="protein sequence ID" value="KKO19911.1"/>
    <property type="molecule type" value="Genomic_DNA"/>
</dbReference>
<dbReference type="GO" id="GO:0020037">
    <property type="term" value="F:heme binding"/>
    <property type="evidence" value="ECO:0007669"/>
    <property type="project" value="InterPro"/>
</dbReference>
<evidence type="ECO:0000313" key="9">
    <source>
        <dbReference type="Proteomes" id="UP000034954"/>
    </source>
</evidence>
<feature type="signal peptide" evidence="6">
    <location>
        <begin position="1"/>
        <end position="22"/>
    </location>
</feature>
<evidence type="ECO:0000259" key="7">
    <source>
        <dbReference type="Pfam" id="PF09459"/>
    </source>
</evidence>
<reference evidence="8 9" key="1">
    <citation type="journal article" date="2013" name="BMC Microbiol.">
        <title>Identification of the type II cytochrome c maturation pathway in anammox bacteria by comparative genomics.</title>
        <authorList>
            <person name="Ferousi C."/>
            <person name="Speth D.R."/>
            <person name="Reimann J."/>
            <person name="Op den Camp H.J."/>
            <person name="Allen J.W."/>
            <person name="Keltjens J.T."/>
            <person name="Jetten M.S."/>
        </authorList>
    </citation>
    <scope>NUCLEOTIDE SEQUENCE [LARGE SCALE GENOMIC DNA]</scope>
    <source>
        <strain evidence="8">RU1</strain>
    </source>
</reference>
<dbReference type="SUPFAM" id="SSF49344">
    <property type="entry name" value="CBD9-like"/>
    <property type="match status" value="1"/>
</dbReference>
<dbReference type="Proteomes" id="UP000034954">
    <property type="component" value="Unassembled WGS sequence"/>
</dbReference>
<evidence type="ECO:0000256" key="2">
    <source>
        <dbReference type="ARBA" id="ARBA00022617"/>
    </source>
</evidence>
<organism evidence="8 9">
    <name type="scientific">Candidatus Brocadia fulgida</name>
    <dbReference type="NCBI Taxonomy" id="380242"/>
    <lineage>
        <taxon>Bacteria</taxon>
        <taxon>Pseudomonadati</taxon>
        <taxon>Planctomycetota</taxon>
        <taxon>Candidatus Brocadiia</taxon>
        <taxon>Candidatus Brocadiales</taxon>
        <taxon>Candidatus Brocadiaceae</taxon>
        <taxon>Candidatus Brocadia</taxon>
    </lineage>
</organism>
<keyword evidence="1" id="KW-0813">Transport</keyword>
<name>A0A0M2UY67_9BACT</name>
<keyword evidence="6" id="KW-0732">Signal</keyword>
<keyword evidence="4" id="KW-0249">Electron transport</keyword>
<proteinExistence type="predicted"/>
<dbReference type="Pfam" id="PF09459">
    <property type="entry name" value="EB_dh"/>
    <property type="match status" value="1"/>
</dbReference>
<dbReference type="GO" id="GO:0046872">
    <property type="term" value="F:metal ion binding"/>
    <property type="evidence" value="ECO:0007669"/>
    <property type="project" value="UniProtKB-KW"/>
</dbReference>
<evidence type="ECO:0000256" key="6">
    <source>
        <dbReference type="SAM" id="SignalP"/>
    </source>
</evidence>
<evidence type="ECO:0000256" key="5">
    <source>
        <dbReference type="ARBA" id="ARBA00023004"/>
    </source>
</evidence>
<evidence type="ECO:0000256" key="1">
    <source>
        <dbReference type="ARBA" id="ARBA00022448"/>
    </source>
</evidence>
<evidence type="ECO:0000256" key="4">
    <source>
        <dbReference type="ARBA" id="ARBA00022982"/>
    </source>
</evidence>
<feature type="domain" description="Cytochrome c-552/DMSO reductase-like haem-binding" evidence="7">
    <location>
        <begin position="47"/>
        <end position="270"/>
    </location>
</feature>
<protein>
    <submittedName>
        <fullName evidence="8">Ethylbenzene dehydrogenase</fullName>
    </submittedName>
</protein>
<dbReference type="InterPro" id="IPR019020">
    <property type="entry name" value="Cyt-c552/DMSO_Rdtase_haem-bd"/>
</dbReference>
<keyword evidence="9" id="KW-1185">Reference proteome</keyword>
<accession>A0A0M2UY67</accession>
<keyword evidence="2" id="KW-0349">Heme</keyword>
<comment type="caution">
    <text evidence="8">The sequence shown here is derived from an EMBL/GenBank/DDBJ whole genome shotgun (WGS) entry which is preliminary data.</text>
</comment>
<dbReference type="Gene3D" id="2.60.40.1190">
    <property type="match status" value="1"/>
</dbReference>
<dbReference type="AlphaFoldDB" id="A0A0M2UY67"/>
<evidence type="ECO:0000256" key="3">
    <source>
        <dbReference type="ARBA" id="ARBA00022723"/>
    </source>
</evidence>
<evidence type="ECO:0000313" key="8">
    <source>
        <dbReference type="EMBL" id="KKO19911.1"/>
    </source>
</evidence>
<gene>
    <name evidence="8" type="ORF">BROFUL_01361</name>
</gene>
<keyword evidence="5" id="KW-0408">Iron</keyword>